<comment type="caution">
    <text evidence="2">The sequence shown here is derived from an EMBL/GenBank/DDBJ whole genome shotgun (WGS) entry which is preliminary data.</text>
</comment>
<evidence type="ECO:0000313" key="3">
    <source>
        <dbReference type="Proteomes" id="UP000009170"/>
    </source>
</evidence>
<feature type="region of interest" description="Disordered" evidence="1">
    <location>
        <begin position="410"/>
        <end position="443"/>
    </location>
</feature>
<dbReference type="Proteomes" id="UP000009170">
    <property type="component" value="Unassembled WGS sequence"/>
</dbReference>
<evidence type="ECO:0000313" key="2">
    <source>
        <dbReference type="EMBL" id="CEF99337.1"/>
    </source>
</evidence>
<dbReference type="RefSeq" id="XP_003081567.2">
    <property type="nucleotide sequence ID" value="XM_003081519.2"/>
</dbReference>
<evidence type="ECO:0000256" key="1">
    <source>
        <dbReference type="SAM" id="MobiDB-lite"/>
    </source>
</evidence>
<dbReference type="InterPro" id="IPR008479">
    <property type="entry name" value="DUF760"/>
</dbReference>
<dbReference type="PANTHER" id="PTHR31808">
    <property type="entry name" value="EXPRESSED PROTEIN"/>
    <property type="match status" value="1"/>
</dbReference>
<dbReference type="InParanoid" id="A0A090M9F2"/>
<dbReference type="InterPro" id="IPR038925">
    <property type="entry name" value="At3g17800-like"/>
</dbReference>
<feature type="region of interest" description="Disordered" evidence="1">
    <location>
        <begin position="43"/>
        <end position="69"/>
    </location>
</feature>
<dbReference type="PANTHER" id="PTHR31808:SF4">
    <property type="entry name" value="LIGASE, PUTATIVE (DUF760)-RELATED"/>
    <property type="match status" value="1"/>
</dbReference>
<dbReference type="Pfam" id="PF05542">
    <property type="entry name" value="DUF760"/>
    <property type="match status" value="1"/>
</dbReference>
<accession>A0A090M9F2</accession>
<name>A0A090M9F2_OSTTA</name>
<sequence>MSRVAAPSFTASRALSARYGGEKINTKCSLRAYPRRSGRITARAEGFGDARENPAAGLKAPSTPESPRGQQLAYILRTSPEMFESAVDSQLDALVREIEEEGARAGESSEQLVLYKRIADVRALERRNGLEDIMYTSIIQKFLSVGVDMLPPLDETTMLKGIDLNRLTDGVHSKEALEMVREHLMAVLGGAGENAYSSQLVRMSKLQAAQVYAASIMFGYFITRADKRFQLDRAMGTLPLDPMESAKALERLFNSASAMDSIDEADAAPENFGGADFDMFADSPNANAGASKSRSKMTLKQYIQNFDQMTLAQTARIVSMEGVMVAERQTGALFGSIEELQREMQDAVGMNAVTPEELMDAVNDAVSSKKVQTLTLAYASQRRLVLEAVAFGNFLRQSETYIDGYNAKLLTPTPKGPTGPPGASLRNPDDDDDGGNGGGNVPA</sequence>
<keyword evidence="3" id="KW-1185">Reference proteome</keyword>
<dbReference type="EMBL" id="CAID01000010">
    <property type="protein sequence ID" value="CEF99337.1"/>
    <property type="molecule type" value="Genomic_DNA"/>
</dbReference>
<gene>
    <name evidence="2" type="ORF">OT_ostta10g01320</name>
</gene>
<dbReference type="GeneID" id="9832298"/>
<dbReference type="KEGG" id="ota:OT_ostta10g01320"/>
<dbReference type="OrthoDB" id="25131at2759"/>
<organism evidence="2 3">
    <name type="scientific">Ostreococcus tauri</name>
    <name type="common">Marine green alga</name>
    <dbReference type="NCBI Taxonomy" id="70448"/>
    <lineage>
        <taxon>Eukaryota</taxon>
        <taxon>Viridiplantae</taxon>
        <taxon>Chlorophyta</taxon>
        <taxon>Mamiellophyceae</taxon>
        <taxon>Mamiellales</taxon>
        <taxon>Bathycoccaceae</taxon>
        <taxon>Ostreococcus</taxon>
    </lineage>
</organism>
<reference evidence="3" key="1">
    <citation type="journal article" date="2006" name="Proc. Natl. Acad. Sci. U.S.A.">
        <title>Genome analysis of the smallest free-living eukaryote Ostreococcus tauri unveils many unique features.</title>
        <authorList>
            <person name="Derelle E."/>
            <person name="Ferraz C."/>
            <person name="Rombauts S."/>
            <person name="Rouze P."/>
            <person name="Worden A.Z."/>
            <person name="Robbens S."/>
            <person name="Partensky F."/>
            <person name="Degroeve S."/>
            <person name="Echeynie S."/>
            <person name="Cooke R."/>
            <person name="Saeys Y."/>
            <person name="Wuyts J."/>
            <person name="Jabbari K."/>
            <person name="Bowler C."/>
            <person name="Panaud O."/>
            <person name="Piegu B."/>
            <person name="Ball S.G."/>
            <person name="Ral J.-P."/>
            <person name="Bouget F.-Y."/>
            <person name="Piganeau G."/>
            <person name="De Baets B."/>
            <person name="Picard A."/>
            <person name="Delseny M."/>
            <person name="Demaille J."/>
            <person name="Van de Peer Y."/>
            <person name="Moreau H."/>
        </authorList>
    </citation>
    <scope>NUCLEOTIDE SEQUENCE [LARGE SCALE GENOMIC DNA]</scope>
    <source>
        <strain evidence="3">OTTH 0595 / CCAP 157/2 / RCC745</strain>
    </source>
</reference>
<reference evidence="2 3" key="2">
    <citation type="journal article" date="2014" name="BMC Genomics">
        <title>An improved genome of the model marine alga Ostreococcus tauri unfolds by assessing Illumina de novo assemblies.</title>
        <authorList>
            <person name="Blanc-Mathieu R."/>
            <person name="Verhelst B."/>
            <person name="Derelle E."/>
            <person name="Rombauts S."/>
            <person name="Bouget F.Y."/>
            <person name="Carre I."/>
            <person name="Chateau A."/>
            <person name="Eyre-Walker A."/>
            <person name="Grimsley N."/>
            <person name="Moreau H."/>
            <person name="Piegu B."/>
            <person name="Rivals E."/>
            <person name="Schackwitz W."/>
            <person name="Van de Peer Y."/>
            <person name="Piganeau G."/>
        </authorList>
    </citation>
    <scope>NUCLEOTIDE SEQUENCE [LARGE SCALE GENOMIC DNA]</scope>
    <source>
        <strain evidence="3">OTTH 0595 / CCAP 157/2 / RCC745</strain>
    </source>
</reference>
<protein>
    <submittedName>
        <fullName evidence="2">Uncharacterized protein</fullName>
    </submittedName>
</protein>
<dbReference type="FunCoup" id="A0A090M9F2">
    <property type="interactions" value="633"/>
</dbReference>
<dbReference type="AlphaFoldDB" id="A0A090M9F2"/>
<proteinExistence type="predicted"/>